<dbReference type="RefSeq" id="WP_065059131.1">
    <property type="nucleotide sequence ID" value="NZ_CADFGN010000004.1"/>
</dbReference>
<dbReference type="Gene3D" id="3.10.450.50">
    <property type="match status" value="1"/>
</dbReference>
<evidence type="ECO:0000259" key="1">
    <source>
        <dbReference type="Pfam" id="PF13474"/>
    </source>
</evidence>
<evidence type="ECO:0000313" key="3">
    <source>
        <dbReference type="Proteomes" id="UP000183529"/>
    </source>
</evidence>
<gene>
    <name evidence="2" type="ORF">SAMN05216550_11276</name>
</gene>
<proteinExistence type="predicted"/>
<dbReference type="EMBL" id="FNZM01000012">
    <property type="protein sequence ID" value="SEJ98556.1"/>
    <property type="molecule type" value="Genomic_DNA"/>
</dbReference>
<evidence type="ECO:0000313" key="2">
    <source>
        <dbReference type="EMBL" id="SEJ98556.1"/>
    </source>
</evidence>
<dbReference type="GeneID" id="61308198"/>
<dbReference type="Pfam" id="PF13474">
    <property type="entry name" value="SnoaL_3"/>
    <property type="match status" value="1"/>
</dbReference>
<comment type="caution">
    <text evidence="2">The sequence shown here is derived from an EMBL/GenBank/DDBJ whole genome shotgun (WGS) entry which is preliminary data.</text>
</comment>
<dbReference type="SUPFAM" id="SSF54427">
    <property type="entry name" value="NTF2-like"/>
    <property type="match status" value="1"/>
</dbReference>
<protein>
    <submittedName>
        <fullName evidence="2">SnoaL-like domain-containing protein</fullName>
    </submittedName>
</protein>
<sequence length="151" mass="16427">MSETPTSTETAVLAAADALIASFARHDRDAYFAAFAPHASFVFHHVSEALPTRAAYEALWRQWERDDGFAVLGCESSGRAVQCLGDVAIFTHNVRTQVSTHAGRETLVERETIVFARDGADWIAVHEHLSPHACVAVQHDVNEANALEASA</sequence>
<dbReference type="InterPro" id="IPR032710">
    <property type="entry name" value="NTF2-like_dom_sf"/>
</dbReference>
<name>A0A1A5XH90_9BURK</name>
<organism evidence="2 3">
    <name type="scientific">Paraburkholderia tropica</name>
    <dbReference type="NCBI Taxonomy" id="92647"/>
    <lineage>
        <taxon>Bacteria</taxon>
        <taxon>Pseudomonadati</taxon>
        <taxon>Pseudomonadota</taxon>
        <taxon>Betaproteobacteria</taxon>
        <taxon>Burkholderiales</taxon>
        <taxon>Burkholderiaceae</taxon>
        <taxon>Paraburkholderia</taxon>
    </lineage>
</organism>
<feature type="domain" description="SnoaL-like" evidence="1">
    <location>
        <begin position="12"/>
        <end position="131"/>
    </location>
</feature>
<dbReference type="InterPro" id="IPR037401">
    <property type="entry name" value="SnoaL-like"/>
</dbReference>
<dbReference type="Proteomes" id="UP000183529">
    <property type="component" value="Unassembled WGS sequence"/>
</dbReference>
<dbReference type="AlphaFoldDB" id="A0A1A5XH90"/>
<dbReference type="OrthoDB" id="8420006at2"/>
<reference evidence="2 3" key="1">
    <citation type="submission" date="2016-10" db="EMBL/GenBank/DDBJ databases">
        <authorList>
            <person name="Varghese N."/>
            <person name="Submissions S."/>
        </authorList>
    </citation>
    <scope>NUCLEOTIDE SEQUENCE [LARGE SCALE GENOMIC DNA]</scope>
    <source>
        <strain evidence="2 3">LMG 22274</strain>
    </source>
</reference>
<accession>A0A1A5XH90</accession>